<reference evidence="3 4" key="1">
    <citation type="submission" date="2011-08" db="EMBL/GenBank/DDBJ databases">
        <authorList>
            <person name="Liu Z.J."/>
            <person name="Shi F.L."/>
            <person name="Lu J.Q."/>
            <person name="Li M."/>
            <person name="Wang Z.L."/>
        </authorList>
    </citation>
    <scope>NUCLEOTIDE SEQUENCE [LARGE SCALE GENOMIC DNA]</scope>
    <source>
        <strain evidence="3 4">USNM 41457</strain>
    </source>
</reference>
<gene>
    <name evidence="3" type="ORF">EDEG_05081</name>
</gene>
<dbReference type="SUPFAM" id="SSF57959">
    <property type="entry name" value="Leucine zipper domain"/>
    <property type="match status" value="1"/>
</dbReference>
<proteinExistence type="predicted"/>
<evidence type="ECO:0000256" key="1">
    <source>
        <dbReference type="SAM" id="MobiDB-lite"/>
    </source>
</evidence>
<dbReference type="SMART" id="SM00338">
    <property type="entry name" value="BRLZ"/>
    <property type="match status" value="1"/>
</dbReference>
<dbReference type="Gene3D" id="1.20.5.170">
    <property type="match status" value="1"/>
</dbReference>
<organism evidence="3 4">
    <name type="scientific">Edhazardia aedis (strain USNM 41457)</name>
    <name type="common">Microsporidian parasite</name>
    <dbReference type="NCBI Taxonomy" id="1003232"/>
    <lineage>
        <taxon>Eukaryota</taxon>
        <taxon>Fungi</taxon>
        <taxon>Fungi incertae sedis</taxon>
        <taxon>Microsporidia</taxon>
        <taxon>Edhazardia</taxon>
    </lineage>
</organism>
<dbReference type="Proteomes" id="UP000003163">
    <property type="component" value="Unassembled WGS sequence"/>
</dbReference>
<evidence type="ECO:0000259" key="2">
    <source>
        <dbReference type="PROSITE" id="PS00036"/>
    </source>
</evidence>
<dbReference type="VEuPathDB" id="MicrosporidiaDB:EDEG_05081"/>
<evidence type="ECO:0000313" key="4">
    <source>
        <dbReference type="Proteomes" id="UP000003163"/>
    </source>
</evidence>
<dbReference type="STRING" id="1003232.A0A0L1P6D6"/>
<evidence type="ECO:0000313" key="3">
    <source>
        <dbReference type="EMBL" id="KNH48537.1"/>
    </source>
</evidence>
<dbReference type="PROSITE" id="PS00036">
    <property type="entry name" value="BZIP_BASIC"/>
    <property type="match status" value="1"/>
</dbReference>
<dbReference type="Pfam" id="PF00170">
    <property type="entry name" value="bZIP_1"/>
    <property type="match status" value="1"/>
</dbReference>
<dbReference type="OrthoDB" id="2187714at2759"/>
<feature type="domain" description="BZIP" evidence="2">
    <location>
        <begin position="596"/>
        <end position="610"/>
    </location>
</feature>
<name>A0A0L1P6D6_EDHAE</name>
<protein>
    <recommendedName>
        <fullName evidence="2">BZIP domain-containing protein</fullName>
    </recommendedName>
</protein>
<dbReference type="CDD" id="cd14686">
    <property type="entry name" value="bZIP"/>
    <property type="match status" value="1"/>
</dbReference>
<accession>A0A0L1P6D6</accession>
<comment type="caution">
    <text evidence="3">The sequence shown here is derived from an EMBL/GenBank/DDBJ whole genome shotgun (WGS) entry which is preliminary data.</text>
</comment>
<sequence>MCKKVVIIYFKIIYIQNMDKKQIKIVLLAVFFGNVKQHENQFNLMFDRSSCDINVSSDLHNNEIDNNYIDANFDSAKSKNLEKLVKNIVDTVVVSEKLEKNTKENIHVKVGFSKNNTANEFKPDPINKIIKYKLKEDNKKTQACQNDNFNNINSQITAFSNKRYKESEMKNIFDGKEYVDEQNRKRSFGAVNEKESMNISCSGASENNKQSYMENNINKTICRGSRNIIMNPKITDEEFETRFCSNEHTNDFRRKKLGDGCSIDDYNFSNIRNSSSDKENNDSRQISNRNDDQTIKDSRYEIEMNLNDDNYFSKPIELGKIDGHLINDSNKPYEYYEDHTHETSSDCKSNYYGVNNTENIPKNLKNRIEKNKKSFYNTEDESYNQMNNSFEPTRKSQYMYKDRYTYSKNSRDDPKRGRNTQFEANLNDENMYTNFFFAGNTNLDIDSTVSAKDGRSYTENCSNTDKNVKEETANSFKFVNSQMESQKPVQNYNSMNLYQKENFSQKNKNYTSQANETYQQPQSEFRHKYIHNSDLLINKSSDNSLNQSYNRSVPFSDLNPSISNFQKYDYPRNQQFYRSYINSQQSDDPEVKNLLKKERNRMAAKKSREKKTNYMRELEMKTKYFEKRLEILEISLLDYDLITNEIFKFVEKIFYNTGSLDDNAFNLFDFFYKLRFVPNDKGFYVHNIDDLFINKHFCLDNKRIDKLVGHLRQFLCDRKFDNNYHPL</sequence>
<dbReference type="AlphaFoldDB" id="A0A0L1P6D6"/>
<keyword evidence="4" id="KW-1185">Reference proteome</keyword>
<dbReference type="EMBL" id="AFBI03000017">
    <property type="protein sequence ID" value="KNH48537.1"/>
    <property type="molecule type" value="Genomic_DNA"/>
</dbReference>
<dbReference type="InterPro" id="IPR004827">
    <property type="entry name" value="bZIP"/>
</dbReference>
<dbReference type="InterPro" id="IPR046347">
    <property type="entry name" value="bZIP_sf"/>
</dbReference>
<reference evidence="4" key="2">
    <citation type="submission" date="2015-07" db="EMBL/GenBank/DDBJ databases">
        <title>Contrasting host-pathogen interactions and genome evolution in two generalist and specialist microsporidian pathogens of mosquitoes.</title>
        <authorList>
            <consortium name="The Broad Institute Genomics Platform"/>
            <consortium name="The Broad Institute Genome Sequencing Center for Infectious Disease"/>
            <person name="Cuomo C.A."/>
            <person name="Sanscrainte N.D."/>
            <person name="Goldberg J.M."/>
            <person name="Heiman D."/>
            <person name="Young S."/>
            <person name="Zeng Q."/>
            <person name="Becnel J.J."/>
            <person name="Birren B.W."/>
        </authorList>
    </citation>
    <scope>NUCLEOTIDE SEQUENCE [LARGE SCALE GENOMIC DNA]</scope>
    <source>
        <strain evidence="4">USNM 41457</strain>
    </source>
</reference>
<dbReference type="GO" id="GO:0003700">
    <property type="term" value="F:DNA-binding transcription factor activity"/>
    <property type="evidence" value="ECO:0007669"/>
    <property type="project" value="InterPro"/>
</dbReference>
<feature type="region of interest" description="Disordered" evidence="1">
    <location>
        <begin position="269"/>
        <end position="296"/>
    </location>
</feature>
<dbReference type="InParanoid" id="A0A0L1P6D6"/>